<evidence type="ECO:0000313" key="2">
    <source>
        <dbReference type="EMBL" id="GAX73116.1"/>
    </source>
</evidence>
<feature type="region of interest" description="Disordered" evidence="1">
    <location>
        <begin position="126"/>
        <end position="154"/>
    </location>
</feature>
<dbReference type="Proteomes" id="UP000232323">
    <property type="component" value="Unassembled WGS sequence"/>
</dbReference>
<keyword evidence="3" id="KW-1185">Reference proteome</keyword>
<protein>
    <recommendedName>
        <fullName evidence="4">Glycosyl transferase CAP10 domain-containing protein</fullName>
    </recommendedName>
</protein>
<evidence type="ECO:0000256" key="1">
    <source>
        <dbReference type="SAM" id="MobiDB-lite"/>
    </source>
</evidence>
<dbReference type="EMBL" id="BEGY01000002">
    <property type="protein sequence ID" value="GAX73116.1"/>
    <property type="molecule type" value="Genomic_DNA"/>
</dbReference>
<evidence type="ECO:0008006" key="4">
    <source>
        <dbReference type="Google" id="ProtNLM"/>
    </source>
</evidence>
<dbReference type="AlphaFoldDB" id="A0A250WQZ4"/>
<proteinExistence type="predicted"/>
<name>A0A250WQZ4_9CHLO</name>
<organism evidence="2 3">
    <name type="scientific">Chlamydomonas eustigma</name>
    <dbReference type="NCBI Taxonomy" id="1157962"/>
    <lineage>
        <taxon>Eukaryota</taxon>
        <taxon>Viridiplantae</taxon>
        <taxon>Chlorophyta</taxon>
        <taxon>core chlorophytes</taxon>
        <taxon>Chlorophyceae</taxon>
        <taxon>CS clade</taxon>
        <taxon>Chlamydomonadales</taxon>
        <taxon>Chlamydomonadaceae</taxon>
        <taxon>Chlamydomonas</taxon>
    </lineage>
</organism>
<gene>
    <name evidence="2" type="ORF">CEUSTIGMA_g569.t1</name>
</gene>
<evidence type="ECO:0000313" key="3">
    <source>
        <dbReference type="Proteomes" id="UP000232323"/>
    </source>
</evidence>
<reference evidence="2 3" key="1">
    <citation type="submission" date="2017-08" db="EMBL/GenBank/DDBJ databases">
        <title>Acidophilic green algal genome provides insights into adaptation to an acidic environment.</title>
        <authorList>
            <person name="Hirooka S."/>
            <person name="Hirose Y."/>
            <person name="Kanesaki Y."/>
            <person name="Higuchi S."/>
            <person name="Fujiwara T."/>
            <person name="Onuma R."/>
            <person name="Era A."/>
            <person name="Ohbayashi R."/>
            <person name="Uzuka A."/>
            <person name="Nozaki H."/>
            <person name="Yoshikawa H."/>
            <person name="Miyagishima S.Y."/>
        </authorList>
    </citation>
    <scope>NUCLEOTIDE SEQUENCE [LARGE SCALE GENOMIC DNA]</scope>
    <source>
        <strain evidence="2 3">NIES-2499</strain>
    </source>
</reference>
<accession>A0A250WQZ4</accession>
<sequence length="338" mass="37911">MRSIFFIKCSIGAQVICYGSMTVRALGHPHLPLLCSDHVEGRSLRGLASIYSFQLRVPAWEQRHDSAVYRGSCYATLNPHGEMWPPYQTRAFLARLCHFLKASKAVNGSLQAEDGHCHANLLQRHNTSSDGEAQAQPPERQTPGTKRDHESHVNAPKCPELSIQESLHATQLPEGSFDIGFKLKHSKTMCHLRDAPGLCKACKCCLSEGRMSLSDMLKFKYQILVDGYSASWDSSFWKLSSNSVVFFLRPQSEQLIDSKQCWALWWYPSLREGGHFIHASVQELPGLLNACLKKEKGEPCRHIARRAQAAVREAASFTATLQYLFQVLSLVQNVLAPM</sequence>
<comment type="caution">
    <text evidence="2">The sequence shown here is derived from an EMBL/GenBank/DDBJ whole genome shotgun (WGS) entry which is preliminary data.</text>
</comment>